<feature type="short sequence motif" description="GXSXG" evidence="4">
    <location>
        <begin position="55"/>
        <end position="59"/>
    </location>
</feature>
<evidence type="ECO:0000256" key="3">
    <source>
        <dbReference type="ARBA" id="ARBA00023098"/>
    </source>
</evidence>
<evidence type="ECO:0000313" key="7">
    <source>
        <dbReference type="Proteomes" id="UP000477849"/>
    </source>
</evidence>
<feature type="domain" description="PNPLA" evidence="5">
    <location>
        <begin position="24"/>
        <end position="197"/>
    </location>
</feature>
<evidence type="ECO:0000256" key="1">
    <source>
        <dbReference type="ARBA" id="ARBA00022801"/>
    </source>
</evidence>
<name>A0A6M1RXR3_9HYPH</name>
<feature type="active site" description="Nucleophile" evidence="4">
    <location>
        <position position="57"/>
    </location>
</feature>
<feature type="active site" description="Proton acceptor" evidence="4">
    <location>
        <position position="184"/>
    </location>
</feature>
<dbReference type="InterPro" id="IPR016035">
    <property type="entry name" value="Acyl_Trfase/lysoPLipase"/>
</dbReference>
<proteinExistence type="predicted"/>
<evidence type="ECO:0000256" key="2">
    <source>
        <dbReference type="ARBA" id="ARBA00022963"/>
    </source>
</evidence>
<evidence type="ECO:0000256" key="4">
    <source>
        <dbReference type="PROSITE-ProRule" id="PRU01161"/>
    </source>
</evidence>
<dbReference type="EMBL" id="JAAKZH010000002">
    <property type="protein sequence ID" value="NGO63685.1"/>
    <property type="molecule type" value="Genomic_DNA"/>
</dbReference>
<dbReference type="Pfam" id="PF01734">
    <property type="entry name" value="Patatin"/>
    <property type="match status" value="1"/>
</dbReference>
<comment type="caution">
    <text evidence="4">Lacks conserved residue(s) required for the propagation of feature annotation.</text>
</comment>
<sequence>MNDAGALTISPKRTDERGMPTVGLALGAGGARGFAHIPVIEALDEMGIRPVAIAGSSMGAIIGAGMAAGMTGAEIRQYVLETIGKRSIIANRLWSLGPATMRDALGGFKFGQFNLHRILEAFLPEAIPADFAALGIPLKIIVTDYYGQHEVVCEKGNLFEAIAASSALPALFMPVHLGGRVMIDGGIFNPVPYDHLSDAVDIVIGVDVVGGPEGEPSQSPNRIDSLFGASQLMMQSNIALKLKLGAPDIFLRPNVNAFRVLDFLKARQVIEATESIKDVLKRDLDARIEDFLRR</sequence>
<reference evidence="6 7" key="1">
    <citation type="submission" date="2020-02" db="EMBL/GenBank/DDBJ databases">
        <title>Genome sequence of the type strain CCBAU10050 of Rhizobium daejeonense.</title>
        <authorList>
            <person name="Gao J."/>
            <person name="Sun J."/>
        </authorList>
    </citation>
    <scope>NUCLEOTIDE SEQUENCE [LARGE SCALE GENOMIC DNA]</scope>
    <source>
        <strain evidence="6 7">CCBAU10050</strain>
    </source>
</reference>
<feature type="short sequence motif" description="DGA/G" evidence="4">
    <location>
        <begin position="184"/>
        <end position="186"/>
    </location>
</feature>
<dbReference type="GO" id="GO:0016787">
    <property type="term" value="F:hydrolase activity"/>
    <property type="evidence" value="ECO:0007669"/>
    <property type="project" value="UniProtKB-UniRule"/>
</dbReference>
<dbReference type="SUPFAM" id="SSF52151">
    <property type="entry name" value="FabD/lysophospholipase-like"/>
    <property type="match status" value="1"/>
</dbReference>
<dbReference type="PROSITE" id="PS51635">
    <property type="entry name" value="PNPLA"/>
    <property type="match status" value="1"/>
</dbReference>
<gene>
    <name evidence="6" type="ORF">G6N76_08350</name>
</gene>
<organism evidence="6 7">
    <name type="scientific">Rhizobium daejeonense</name>
    <dbReference type="NCBI Taxonomy" id="240521"/>
    <lineage>
        <taxon>Bacteria</taxon>
        <taxon>Pseudomonadati</taxon>
        <taxon>Pseudomonadota</taxon>
        <taxon>Alphaproteobacteria</taxon>
        <taxon>Hyphomicrobiales</taxon>
        <taxon>Rhizobiaceae</taxon>
        <taxon>Rhizobium/Agrobacterium group</taxon>
        <taxon>Rhizobium</taxon>
    </lineage>
</organism>
<dbReference type="InterPro" id="IPR050301">
    <property type="entry name" value="NTE"/>
</dbReference>
<keyword evidence="7" id="KW-1185">Reference proteome</keyword>
<dbReference type="GO" id="GO:0016042">
    <property type="term" value="P:lipid catabolic process"/>
    <property type="evidence" value="ECO:0007669"/>
    <property type="project" value="UniProtKB-UniRule"/>
</dbReference>
<keyword evidence="2 4" id="KW-0442">Lipid degradation</keyword>
<keyword evidence="1 4" id="KW-0378">Hydrolase</keyword>
<dbReference type="PANTHER" id="PTHR14226:SF29">
    <property type="entry name" value="NEUROPATHY TARGET ESTERASE SWS"/>
    <property type="match status" value="1"/>
</dbReference>
<dbReference type="RefSeq" id="WP_163903724.1">
    <property type="nucleotide sequence ID" value="NZ_CP048427.1"/>
</dbReference>
<evidence type="ECO:0000259" key="5">
    <source>
        <dbReference type="PROSITE" id="PS51635"/>
    </source>
</evidence>
<evidence type="ECO:0000313" key="6">
    <source>
        <dbReference type="EMBL" id="NGO63685.1"/>
    </source>
</evidence>
<comment type="caution">
    <text evidence="6">The sequence shown here is derived from an EMBL/GenBank/DDBJ whole genome shotgun (WGS) entry which is preliminary data.</text>
</comment>
<dbReference type="InterPro" id="IPR002641">
    <property type="entry name" value="PNPLA_dom"/>
</dbReference>
<accession>A0A6M1RXR3</accession>
<protein>
    <submittedName>
        <fullName evidence="6">Patatin-like phospholipase family protein</fullName>
    </submittedName>
</protein>
<dbReference type="Proteomes" id="UP000477849">
    <property type="component" value="Unassembled WGS sequence"/>
</dbReference>
<dbReference type="AlphaFoldDB" id="A0A6M1RXR3"/>
<dbReference type="PANTHER" id="PTHR14226">
    <property type="entry name" value="NEUROPATHY TARGET ESTERASE/SWISS CHEESE D.MELANOGASTER"/>
    <property type="match status" value="1"/>
</dbReference>
<keyword evidence="3 4" id="KW-0443">Lipid metabolism</keyword>
<dbReference type="Gene3D" id="3.40.1090.10">
    <property type="entry name" value="Cytosolic phospholipase A2 catalytic domain"/>
    <property type="match status" value="2"/>
</dbReference>